<dbReference type="SUPFAM" id="SSF56112">
    <property type="entry name" value="Protein kinase-like (PK-like)"/>
    <property type="match status" value="1"/>
</dbReference>
<evidence type="ECO:0000313" key="1">
    <source>
        <dbReference type="EMBL" id="GAA4235766.1"/>
    </source>
</evidence>
<dbReference type="RefSeq" id="WP_344899490.1">
    <property type="nucleotide sequence ID" value="NZ_BAABAS010000015.1"/>
</dbReference>
<reference evidence="2" key="1">
    <citation type="journal article" date="2019" name="Int. J. Syst. Evol. Microbiol.">
        <title>The Global Catalogue of Microorganisms (GCM) 10K type strain sequencing project: providing services to taxonomists for standard genome sequencing and annotation.</title>
        <authorList>
            <consortium name="The Broad Institute Genomics Platform"/>
            <consortium name="The Broad Institute Genome Sequencing Center for Infectious Disease"/>
            <person name="Wu L."/>
            <person name="Ma J."/>
        </authorList>
    </citation>
    <scope>NUCLEOTIDE SEQUENCE [LARGE SCALE GENOMIC DNA]</scope>
    <source>
        <strain evidence="2">JCM 17440</strain>
    </source>
</reference>
<keyword evidence="2" id="KW-1185">Reference proteome</keyword>
<accession>A0ABP8C9M6</accession>
<name>A0ABP8C9M6_9ACTN</name>
<evidence type="ECO:0000313" key="2">
    <source>
        <dbReference type="Proteomes" id="UP001501710"/>
    </source>
</evidence>
<organism evidence="1 2">
    <name type="scientific">Actinomadura meridiana</name>
    <dbReference type="NCBI Taxonomy" id="559626"/>
    <lineage>
        <taxon>Bacteria</taxon>
        <taxon>Bacillati</taxon>
        <taxon>Actinomycetota</taxon>
        <taxon>Actinomycetes</taxon>
        <taxon>Streptosporangiales</taxon>
        <taxon>Thermomonosporaceae</taxon>
        <taxon>Actinomadura</taxon>
    </lineage>
</organism>
<dbReference type="InterPro" id="IPR011009">
    <property type="entry name" value="Kinase-like_dom_sf"/>
</dbReference>
<dbReference type="Proteomes" id="UP001501710">
    <property type="component" value="Unassembled WGS sequence"/>
</dbReference>
<comment type="caution">
    <text evidence="1">The sequence shown here is derived from an EMBL/GenBank/DDBJ whole genome shotgun (WGS) entry which is preliminary data.</text>
</comment>
<sequence length="263" mass="28878">MSDLPGPVGLAEALYPHTGALTTVEPTESGFSSDLTALVTGENGAWFVKAVRNRPGGRRDSLARERLINPWVHPISPAVQWQAENPKWIVLGFEIVCGRHADLTAGSADLHLVVELLNRIGELPLPEVAADWHENRWDRYTDRPELLRGDTLLYTDIHLSNIIIGDRTWAVDWAWPTRGAAVIDPALLVIQLVAAGHSPDQAEGWVSACPAWKDADPEVIDVFADANASMYRAFADRRPDATWLGAMATATRAWAHHRAGQGH</sequence>
<evidence type="ECO:0008006" key="3">
    <source>
        <dbReference type="Google" id="ProtNLM"/>
    </source>
</evidence>
<proteinExistence type="predicted"/>
<gene>
    <name evidence="1" type="ORF">GCM10022254_43760</name>
</gene>
<protein>
    <recommendedName>
        <fullName evidence="3">Protein kinase</fullName>
    </recommendedName>
</protein>
<dbReference type="EMBL" id="BAABAS010000015">
    <property type="protein sequence ID" value="GAA4235766.1"/>
    <property type="molecule type" value="Genomic_DNA"/>
</dbReference>